<dbReference type="InterPro" id="IPR030831">
    <property type="entry name" value="Fuse-rel_SoxYZ"/>
</dbReference>
<dbReference type="STRING" id="1777138.AWB77_02881"/>
<keyword evidence="1" id="KW-0732">Signal</keyword>
<dbReference type="InterPro" id="IPR014756">
    <property type="entry name" value="Ig_E-set"/>
</dbReference>
<dbReference type="SUPFAM" id="SSF81296">
    <property type="entry name" value="E set domains"/>
    <property type="match status" value="1"/>
</dbReference>
<dbReference type="Pfam" id="PF13501">
    <property type="entry name" value="SoxY"/>
    <property type="match status" value="1"/>
</dbReference>
<evidence type="ECO:0000313" key="5">
    <source>
        <dbReference type="Proteomes" id="UP000054903"/>
    </source>
</evidence>
<dbReference type="InterPro" id="IPR032711">
    <property type="entry name" value="SoxY"/>
</dbReference>
<dbReference type="RefSeq" id="WP_082852659.1">
    <property type="nucleotide sequence ID" value="NZ_FCNX02000006.1"/>
</dbReference>
<evidence type="ECO:0000256" key="1">
    <source>
        <dbReference type="SAM" id="SignalP"/>
    </source>
</evidence>
<feature type="signal peptide" evidence="1">
    <location>
        <begin position="1"/>
        <end position="28"/>
    </location>
</feature>
<feature type="domain" description="Sulphur oxidation protein SoxZ" evidence="2">
    <location>
        <begin position="183"/>
        <end position="271"/>
    </location>
</feature>
<accession>A0A158BI88</accession>
<organism evidence="4 5">
    <name type="scientific">Caballeronia fortuita</name>
    <dbReference type="NCBI Taxonomy" id="1777138"/>
    <lineage>
        <taxon>Bacteria</taxon>
        <taxon>Pseudomonadati</taxon>
        <taxon>Pseudomonadota</taxon>
        <taxon>Betaproteobacteria</taxon>
        <taxon>Burkholderiales</taxon>
        <taxon>Burkholderiaceae</taxon>
        <taxon>Caballeronia</taxon>
    </lineage>
</organism>
<reference evidence="4" key="1">
    <citation type="submission" date="2016-01" db="EMBL/GenBank/DDBJ databases">
        <authorList>
            <person name="Peeters C."/>
        </authorList>
    </citation>
    <scope>NUCLEOTIDE SEQUENCE</scope>
    <source>
        <strain evidence="4">LMG 29320</strain>
    </source>
</reference>
<dbReference type="AlphaFoldDB" id="A0A158BI88"/>
<dbReference type="OrthoDB" id="8538315at2"/>
<evidence type="ECO:0000259" key="2">
    <source>
        <dbReference type="Pfam" id="PF08770"/>
    </source>
</evidence>
<dbReference type="Proteomes" id="UP000054903">
    <property type="component" value="Unassembled WGS sequence"/>
</dbReference>
<keyword evidence="5" id="KW-1185">Reference proteome</keyword>
<dbReference type="EMBL" id="FCNX02000006">
    <property type="protein sequence ID" value="SAK69778.1"/>
    <property type="molecule type" value="Genomic_DNA"/>
</dbReference>
<comment type="caution">
    <text evidence="4">The sequence shown here is derived from an EMBL/GenBank/DDBJ whole genome shotgun (WGS) entry which is preliminary data.</text>
</comment>
<dbReference type="Gene3D" id="2.60.40.2470">
    <property type="entry name" value="SoxY domain"/>
    <property type="match status" value="1"/>
</dbReference>
<sequence>MKTAWSGVRAMTIASLATAALAPYAAHAAQPDDDPDKVARWLDFKEGTFKGRTIDTHGDAVIKLDAPARAADAAVVPIAINAQFPQTSAHYIKKVYLFIDENPEPYAGSFEFTPESGLATIETRVRVEDYTFMRAIAETNDGKLYSAVRFVKASGGCSAPADKDDDAAERAAGQVKLQTEGQAVTGKPELAQVMVRHPNRTGMAMNQITRNYASAYFVRKVSVTYADKPVMTANVNFSISENPNFRFYFVPAGKGELKASIEDTKSKHWDGVVAVDAQPGSAQTSAMK</sequence>
<evidence type="ECO:0000259" key="3">
    <source>
        <dbReference type="Pfam" id="PF13501"/>
    </source>
</evidence>
<dbReference type="InterPro" id="IPR014880">
    <property type="entry name" value="SoxZ_dom"/>
</dbReference>
<feature type="domain" description="Ig-like SoxY" evidence="3">
    <location>
        <begin position="51"/>
        <end position="157"/>
    </location>
</feature>
<evidence type="ECO:0000313" key="4">
    <source>
        <dbReference type="EMBL" id="SAK69778.1"/>
    </source>
</evidence>
<gene>
    <name evidence="4" type="ORF">AWB77_02881</name>
</gene>
<proteinExistence type="predicted"/>
<protein>
    <submittedName>
        <fullName evidence="4">Sulfur oxidation protein SoxY</fullName>
    </submittedName>
</protein>
<dbReference type="InterPro" id="IPR038162">
    <property type="entry name" value="SoxY_sf"/>
</dbReference>
<dbReference type="Pfam" id="PF08770">
    <property type="entry name" value="SoxZ"/>
    <property type="match status" value="1"/>
</dbReference>
<dbReference type="Gene3D" id="2.60.40.10">
    <property type="entry name" value="Immunoglobulins"/>
    <property type="match status" value="1"/>
</dbReference>
<dbReference type="InterPro" id="IPR013783">
    <property type="entry name" value="Ig-like_fold"/>
</dbReference>
<name>A0A158BI88_9BURK</name>
<dbReference type="NCBIfam" id="TIGR04557">
    <property type="entry name" value="fuse_rel_SoxYZ"/>
    <property type="match status" value="1"/>
</dbReference>
<feature type="chain" id="PRO_5007621905" evidence="1">
    <location>
        <begin position="29"/>
        <end position="288"/>
    </location>
</feature>